<proteinExistence type="predicted"/>
<dbReference type="GO" id="GO:0016887">
    <property type="term" value="F:ATP hydrolysis activity"/>
    <property type="evidence" value="ECO:0007669"/>
    <property type="project" value="InterPro"/>
</dbReference>
<sequence length="256" mass="28933">MTPIDAIEIDHVTKTYLTKRDERQALGPITFNVTSGEMVAVVGPSGCGKSTLLSLIAGLMPVTSGEIRLFGEPVKGPSPRIGYMLQRDGLLEWRTVEENIALGLEIRGQKTRKNLEHARYLLKEMGLASVIQHYPSQLSGGMRQRVALVRTMAVQPDILLLDEPFSAVDYQNKLHLEKLLVSIRRQHKITTVLITHDLEEALALADRIIVLSRRPGQIRRMITLPEEVRKADPLDARSHPLFRNHFNELWKELEQP</sequence>
<dbReference type="SUPFAM" id="SSF52540">
    <property type="entry name" value="P-loop containing nucleoside triphosphate hydrolases"/>
    <property type="match status" value="1"/>
</dbReference>
<dbReference type="PANTHER" id="PTHR42788:SF21">
    <property type="entry name" value="ABC TRANSPORTER ATP-BINDING PROTEIN"/>
    <property type="match status" value="1"/>
</dbReference>
<dbReference type="InterPro" id="IPR017871">
    <property type="entry name" value="ABC_transporter-like_CS"/>
</dbReference>
<evidence type="ECO:0000256" key="2">
    <source>
        <dbReference type="ARBA" id="ARBA00022741"/>
    </source>
</evidence>
<dbReference type="RefSeq" id="WP_106346021.1">
    <property type="nucleotide sequence ID" value="NZ_PVNE01000024.1"/>
</dbReference>
<dbReference type="EMBL" id="PVNE01000024">
    <property type="protein sequence ID" value="PRX39465.1"/>
    <property type="molecule type" value="Genomic_DNA"/>
</dbReference>
<protein>
    <submittedName>
        <fullName evidence="5">NitT/TauT family transport system ATP-binding protein</fullName>
    </submittedName>
</protein>
<dbReference type="SMART" id="SM00382">
    <property type="entry name" value="AAA"/>
    <property type="match status" value="1"/>
</dbReference>
<dbReference type="OrthoDB" id="18967at2"/>
<keyword evidence="6" id="KW-1185">Reference proteome</keyword>
<keyword evidence="1" id="KW-0813">Transport</keyword>
<dbReference type="CDD" id="cd03293">
    <property type="entry name" value="ABC_NrtD_SsuB_transporters"/>
    <property type="match status" value="1"/>
</dbReference>
<dbReference type="PANTHER" id="PTHR42788">
    <property type="entry name" value="TAURINE IMPORT ATP-BINDING PROTEIN-RELATED"/>
    <property type="match status" value="1"/>
</dbReference>
<keyword evidence="2" id="KW-0547">Nucleotide-binding</keyword>
<evidence type="ECO:0000313" key="6">
    <source>
        <dbReference type="Proteomes" id="UP000237797"/>
    </source>
</evidence>
<dbReference type="InterPro" id="IPR003593">
    <property type="entry name" value="AAA+_ATPase"/>
</dbReference>
<dbReference type="GO" id="GO:0005524">
    <property type="term" value="F:ATP binding"/>
    <property type="evidence" value="ECO:0007669"/>
    <property type="project" value="UniProtKB-KW"/>
</dbReference>
<dbReference type="PROSITE" id="PS50893">
    <property type="entry name" value="ABC_TRANSPORTER_2"/>
    <property type="match status" value="1"/>
</dbReference>
<dbReference type="Gene3D" id="3.40.50.300">
    <property type="entry name" value="P-loop containing nucleotide triphosphate hydrolases"/>
    <property type="match status" value="1"/>
</dbReference>
<keyword evidence="3 5" id="KW-0067">ATP-binding</keyword>
<evidence type="ECO:0000256" key="1">
    <source>
        <dbReference type="ARBA" id="ARBA00022448"/>
    </source>
</evidence>
<dbReference type="InterPro" id="IPR050166">
    <property type="entry name" value="ABC_transporter_ATP-bind"/>
</dbReference>
<evidence type="ECO:0000256" key="3">
    <source>
        <dbReference type="ARBA" id="ARBA00022840"/>
    </source>
</evidence>
<organism evidence="5 6">
    <name type="scientific">Planifilum fimeticola</name>
    <dbReference type="NCBI Taxonomy" id="201975"/>
    <lineage>
        <taxon>Bacteria</taxon>
        <taxon>Bacillati</taxon>
        <taxon>Bacillota</taxon>
        <taxon>Bacilli</taxon>
        <taxon>Bacillales</taxon>
        <taxon>Thermoactinomycetaceae</taxon>
        <taxon>Planifilum</taxon>
    </lineage>
</organism>
<dbReference type="PROSITE" id="PS00211">
    <property type="entry name" value="ABC_TRANSPORTER_1"/>
    <property type="match status" value="1"/>
</dbReference>
<comment type="caution">
    <text evidence="5">The sequence shown here is derived from an EMBL/GenBank/DDBJ whole genome shotgun (WGS) entry which is preliminary data.</text>
</comment>
<dbReference type="AlphaFoldDB" id="A0A2T0LBV9"/>
<dbReference type="Proteomes" id="UP000237797">
    <property type="component" value="Unassembled WGS sequence"/>
</dbReference>
<reference evidence="5 6" key="1">
    <citation type="submission" date="2018-03" db="EMBL/GenBank/DDBJ databases">
        <title>Genomic Encyclopedia of Archaeal and Bacterial Type Strains, Phase II (KMG-II): from individual species to whole genera.</title>
        <authorList>
            <person name="Goeker M."/>
        </authorList>
    </citation>
    <scope>NUCLEOTIDE SEQUENCE [LARGE SCALE GENOMIC DNA]</scope>
    <source>
        <strain evidence="5 6">DSM 44946</strain>
    </source>
</reference>
<evidence type="ECO:0000313" key="5">
    <source>
        <dbReference type="EMBL" id="PRX39465.1"/>
    </source>
</evidence>
<evidence type="ECO:0000259" key="4">
    <source>
        <dbReference type="PROSITE" id="PS50893"/>
    </source>
</evidence>
<accession>A0A2T0LBV9</accession>
<dbReference type="InterPro" id="IPR027417">
    <property type="entry name" value="P-loop_NTPase"/>
</dbReference>
<dbReference type="Pfam" id="PF00005">
    <property type="entry name" value="ABC_tran"/>
    <property type="match status" value="1"/>
</dbReference>
<name>A0A2T0LBV9_9BACL</name>
<dbReference type="InterPro" id="IPR003439">
    <property type="entry name" value="ABC_transporter-like_ATP-bd"/>
</dbReference>
<gene>
    <name evidence="5" type="ORF">CLV97_1242</name>
</gene>
<feature type="domain" description="ABC transporter" evidence="4">
    <location>
        <begin position="7"/>
        <end position="238"/>
    </location>
</feature>